<evidence type="ECO:0000313" key="2">
    <source>
        <dbReference type="EMBL" id="KIK09787.1"/>
    </source>
</evidence>
<reference evidence="2 3" key="1">
    <citation type="submission" date="2014-04" db="EMBL/GenBank/DDBJ databases">
        <authorList>
            <consortium name="DOE Joint Genome Institute"/>
            <person name="Kuo A."/>
            <person name="Kohler A."/>
            <person name="Nagy L.G."/>
            <person name="Floudas D."/>
            <person name="Copeland A."/>
            <person name="Barry K.W."/>
            <person name="Cichocki N."/>
            <person name="Veneault-Fourrey C."/>
            <person name="LaButti K."/>
            <person name="Lindquist E.A."/>
            <person name="Lipzen A."/>
            <person name="Lundell T."/>
            <person name="Morin E."/>
            <person name="Murat C."/>
            <person name="Sun H."/>
            <person name="Tunlid A."/>
            <person name="Henrissat B."/>
            <person name="Grigoriev I.V."/>
            <person name="Hibbett D.S."/>
            <person name="Martin F."/>
            <person name="Nordberg H.P."/>
            <person name="Cantor M.N."/>
            <person name="Hua S.X."/>
        </authorList>
    </citation>
    <scope>NUCLEOTIDE SEQUENCE [LARGE SCALE GENOMIC DNA]</scope>
    <source>
        <strain evidence="2 3">LaAM-08-1</strain>
    </source>
</reference>
<dbReference type="OrthoDB" id="3342934at2759"/>
<sequence>MFSPSRTVFILGLLPLFIHVFVSAETHTVRFDNGCGRGSPRLIQKGNVLSSGEDFVSAGPLSSAIANFNSYLVLKADIPAGNCLLNGEGCTLVEMTLVNPTCPGCGSSTDISLIPPLAFSVPVTFSYFGGCNGQGATCSSAKCNTAFFVPDDNQVQVACQENNVNLLITFCGGSGNTTVPSSSTAIAAPSTTASKVSSKPATPTAKKCNRTRAERRAALRARNGLQSHRRRAIST</sequence>
<protein>
    <recommendedName>
        <fullName evidence="4">Glycopeptide</fullName>
    </recommendedName>
</protein>
<keyword evidence="3" id="KW-1185">Reference proteome</keyword>
<evidence type="ECO:0000256" key="1">
    <source>
        <dbReference type="SAM" id="SignalP"/>
    </source>
</evidence>
<gene>
    <name evidence="2" type="ORF">K443DRAFT_82298</name>
</gene>
<accession>A0A0C9YHE2</accession>
<proteinExistence type="predicted"/>
<dbReference type="Proteomes" id="UP000054477">
    <property type="component" value="Unassembled WGS sequence"/>
</dbReference>
<name>A0A0C9YHE2_9AGAR</name>
<reference evidence="3" key="2">
    <citation type="submission" date="2015-01" db="EMBL/GenBank/DDBJ databases">
        <title>Evolutionary Origins and Diversification of the Mycorrhizal Mutualists.</title>
        <authorList>
            <consortium name="DOE Joint Genome Institute"/>
            <consortium name="Mycorrhizal Genomics Consortium"/>
            <person name="Kohler A."/>
            <person name="Kuo A."/>
            <person name="Nagy L.G."/>
            <person name="Floudas D."/>
            <person name="Copeland A."/>
            <person name="Barry K.W."/>
            <person name="Cichocki N."/>
            <person name="Veneault-Fourrey C."/>
            <person name="LaButti K."/>
            <person name="Lindquist E.A."/>
            <person name="Lipzen A."/>
            <person name="Lundell T."/>
            <person name="Morin E."/>
            <person name="Murat C."/>
            <person name="Riley R."/>
            <person name="Ohm R."/>
            <person name="Sun H."/>
            <person name="Tunlid A."/>
            <person name="Henrissat B."/>
            <person name="Grigoriev I.V."/>
            <person name="Hibbett D.S."/>
            <person name="Martin F."/>
        </authorList>
    </citation>
    <scope>NUCLEOTIDE SEQUENCE [LARGE SCALE GENOMIC DNA]</scope>
    <source>
        <strain evidence="3">LaAM-08-1</strain>
    </source>
</reference>
<organism evidence="2 3">
    <name type="scientific">Laccaria amethystina LaAM-08-1</name>
    <dbReference type="NCBI Taxonomy" id="1095629"/>
    <lineage>
        <taxon>Eukaryota</taxon>
        <taxon>Fungi</taxon>
        <taxon>Dikarya</taxon>
        <taxon>Basidiomycota</taxon>
        <taxon>Agaricomycotina</taxon>
        <taxon>Agaricomycetes</taxon>
        <taxon>Agaricomycetidae</taxon>
        <taxon>Agaricales</taxon>
        <taxon>Agaricineae</taxon>
        <taxon>Hydnangiaceae</taxon>
        <taxon>Laccaria</taxon>
    </lineage>
</organism>
<dbReference type="STRING" id="1095629.A0A0C9YHE2"/>
<dbReference type="EMBL" id="KN838537">
    <property type="protein sequence ID" value="KIK09787.1"/>
    <property type="molecule type" value="Genomic_DNA"/>
</dbReference>
<evidence type="ECO:0000313" key="3">
    <source>
        <dbReference type="Proteomes" id="UP000054477"/>
    </source>
</evidence>
<dbReference type="AlphaFoldDB" id="A0A0C9YHE2"/>
<feature type="chain" id="PRO_5002223296" description="Glycopeptide" evidence="1">
    <location>
        <begin position="25"/>
        <end position="235"/>
    </location>
</feature>
<dbReference type="HOGENOM" id="CLU_086111_0_0_1"/>
<feature type="signal peptide" evidence="1">
    <location>
        <begin position="1"/>
        <end position="24"/>
    </location>
</feature>
<evidence type="ECO:0008006" key="4">
    <source>
        <dbReference type="Google" id="ProtNLM"/>
    </source>
</evidence>
<keyword evidence="1" id="KW-0732">Signal</keyword>